<proteinExistence type="predicted"/>
<keyword evidence="2" id="KW-0732">Signal</keyword>
<dbReference type="SUPFAM" id="SSF57362">
    <property type="entry name" value="BPTI-like"/>
    <property type="match status" value="1"/>
</dbReference>
<name>A0A6G5A622_RHIMP</name>
<feature type="region of interest" description="Disordered" evidence="1">
    <location>
        <begin position="25"/>
        <end position="58"/>
    </location>
</feature>
<feature type="signal peptide" evidence="2">
    <location>
        <begin position="1"/>
        <end position="18"/>
    </location>
</feature>
<evidence type="ECO:0000256" key="2">
    <source>
        <dbReference type="SAM" id="SignalP"/>
    </source>
</evidence>
<sequence>MRLLQYLILAGFLICILADYEGEQNQDRPGFRKKRGQKPALRGRPNSRRNPVTNNEVSQRRQLQRCTFKLHPTNCAASFFVQRWAYNADNNTCEPINFPVCWEKSGMFLSCAFCMNMCLKKHKDGPEKKKWIHQHCKKSMTKHLEKHSLN</sequence>
<evidence type="ECO:0000313" key="3">
    <source>
        <dbReference type="EMBL" id="NIE46048.1"/>
    </source>
</evidence>
<feature type="compositionally biased region" description="Polar residues" evidence="1">
    <location>
        <begin position="48"/>
        <end position="58"/>
    </location>
</feature>
<protein>
    <submittedName>
        <fullName evidence="3">Putative bovine pancreatic trypsin inhibitor</fullName>
    </submittedName>
</protein>
<accession>A0A6G5A622</accession>
<dbReference type="Gene3D" id="4.10.410.10">
    <property type="entry name" value="Pancreatic trypsin inhibitor Kunitz domain"/>
    <property type="match status" value="1"/>
</dbReference>
<reference evidence="3" key="1">
    <citation type="submission" date="2020-03" db="EMBL/GenBank/DDBJ databases">
        <title>A transcriptome and proteome of the tick Rhipicephalus microplus shaped by the genetic composition of its hosts and developmental stage.</title>
        <authorList>
            <person name="Garcia G.R."/>
            <person name="Ribeiro J.M.C."/>
            <person name="Maruyama S.R."/>
            <person name="Gardinasse L.G."/>
            <person name="Nelson K."/>
            <person name="Ferreira B.R."/>
            <person name="Andrade T.G."/>
            <person name="Santos I.K.F.M."/>
        </authorList>
    </citation>
    <scope>NUCLEOTIDE SEQUENCE</scope>
    <source>
        <strain evidence="3">NSGR</strain>
        <tissue evidence="3">Salivary glands</tissue>
    </source>
</reference>
<organism evidence="3">
    <name type="scientific">Rhipicephalus microplus</name>
    <name type="common">Cattle tick</name>
    <name type="synonym">Boophilus microplus</name>
    <dbReference type="NCBI Taxonomy" id="6941"/>
    <lineage>
        <taxon>Eukaryota</taxon>
        <taxon>Metazoa</taxon>
        <taxon>Ecdysozoa</taxon>
        <taxon>Arthropoda</taxon>
        <taxon>Chelicerata</taxon>
        <taxon>Arachnida</taxon>
        <taxon>Acari</taxon>
        <taxon>Parasitiformes</taxon>
        <taxon>Ixodida</taxon>
        <taxon>Ixodoidea</taxon>
        <taxon>Ixodidae</taxon>
        <taxon>Rhipicephalinae</taxon>
        <taxon>Rhipicephalus</taxon>
        <taxon>Boophilus</taxon>
    </lineage>
</organism>
<evidence type="ECO:0000256" key="1">
    <source>
        <dbReference type="SAM" id="MobiDB-lite"/>
    </source>
</evidence>
<dbReference type="GO" id="GO:0004867">
    <property type="term" value="F:serine-type endopeptidase inhibitor activity"/>
    <property type="evidence" value="ECO:0007669"/>
    <property type="project" value="InterPro"/>
</dbReference>
<dbReference type="InterPro" id="IPR036880">
    <property type="entry name" value="Kunitz_BPTI_sf"/>
</dbReference>
<dbReference type="AlphaFoldDB" id="A0A6G5A622"/>
<dbReference type="EMBL" id="GIKN01003775">
    <property type="protein sequence ID" value="NIE46048.1"/>
    <property type="molecule type" value="Transcribed_RNA"/>
</dbReference>
<feature type="chain" id="PRO_5026089436" evidence="2">
    <location>
        <begin position="19"/>
        <end position="150"/>
    </location>
</feature>